<evidence type="ECO:0000256" key="6">
    <source>
        <dbReference type="ARBA" id="ARBA00022692"/>
    </source>
</evidence>
<dbReference type="InterPro" id="IPR036259">
    <property type="entry name" value="MFS_trans_sf"/>
</dbReference>
<keyword evidence="7 9" id="KW-1133">Transmembrane helix</keyword>
<feature type="transmembrane region" description="Helical" evidence="9">
    <location>
        <begin position="247"/>
        <end position="267"/>
    </location>
</feature>
<proteinExistence type="inferred from homology"/>
<evidence type="ECO:0000256" key="8">
    <source>
        <dbReference type="ARBA" id="ARBA00023136"/>
    </source>
</evidence>
<dbReference type="PANTHER" id="PTHR23535:SF2">
    <property type="entry name" value="SUGAR EFFLUX TRANSPORTER A-RELATED"/>
    <property type="match status" value="1"/>
</dbReference>
<keyword evidence="8 9" id="KW-0472">Membrane</keyword>
<evidence type="ECO:0000256" key="1">
    <source>
        <dbReference type="ARBA" id="ARBA00004651"/>
    </source>
</evidence>
<evidence type="ECO:0000256" key="3">
    <source>
        <dbReference type="ARBA" id="ARBA00022448"/>
    </source>
</evidence>
<dbReference type="InterPro" id="IPR020846">
    <property type="entry name" value="MFS_dom"/>
</dbReference>
<feature type="transmembrane region" description="Helical" evidence="9">
    <location>
        <begin position="401"/>
        <end position="419"/>
    </location>
</feature>
<evidence type="ECO:0000256" key="7">
    <source>
        <dbReference type="ARBA" id="ARBA00022989"/>
    </source>
</evidence>
<feature type="transmembrane region" description="Helical" evidence="9">
    <location>
        <begin position="149"/>
        <end position="168"/>
    </location>
</feature>
<feature type="transmembrane region" description="Helical" evidence="9">
    <location>
        <begin position="14"/>
        <end position="39"/>
    </location>
</feature>
<dbReference type="PROSITE" id="PS50850">
    <property type="entry name" value="MFS"/>
    <property type="match status" value="1"/>
</dbReference>
<name>A0ABT9MWF7_9ACTN</name>
<dbReference type="EMBL" id="JAUSRA010000001">
    <property type="protein sequence ID" value="MDP9795336.1"/>
    <property type="molecule type" value="Genomic_DNA"/>
</dbReference>
<dbReference type="Gene3D" id="1.20.1250.20">
    <property type="entry name" value="MFS general substrate transporter like domains"/>
    <property type="match status" value="2"/>
</dbReference>
<keyword evidence="4" id="KW-1003">Cell membrane</keyword>
<feature type="domain" description="Major facilitator superfamily (MFS) profile" evidence="10">
    <location>
        <begin position="14"/>
        <end position="425"/>
    </location>
</feature>
<dbReference type="InterPro" id="IPR011701">
    <property type="entry name" value="MFS"/>
</dbReference>
<sequence length="428" mass="43822">MSSDLAERRGLRRLLLPLGVICLAGGLSGAVFSPLLSLFLSTEVRAGPAQITLFLVASPLASVAVSTVVGRLSDRYPIRRALLVATGVAGVAGMVAAAYVRDFWVLLALAVTVTAFAQTTFPQSFAYARQALARTDSGRSAMAISTLRMLYSAAWVGGPPIAAVIQSAGGFEYVYLLAAAAFAVATLVALAWLAEPPPVPGTVAQHAGGPDALPAGGPDALATAGPDALPAEGPDVPVRMRPNAPGWVLAVTLAGFTLLQTPLTLGIQALPLFVTQDLSGATSASGLILGLCAALEIPLMLGSGALATRLPLRGLILGGAVLGAAYYALAGLATDVWMLLAGQILNAGYIAAVTGLGISYVQDMLPREPGRATTLYTNTYTSGAMLAGPLFGVAQTFGIRWAYPISAALCAAGLLLLLVTRRAYPLDR</sequence>
<feature type="transmembrane region" description="Helical" evidence="9">
    <location>
        <begin position="339"/>
        <end position="361"/>
    </location>
</feature>
<evidence type="ECO:0000256" key="2">
    <source>
        <dbReference type="ARBA" id="ARBA00006523"/>
    </source>
</evidence>
<evidence type="ECO:0000256" key="9">
    <source>
        <dbReference type="SAM" id="Phobius"/>
    </source>
</evidence>
<feature type="transmembrane region" description="Helical" evidence="9">
    <location>
        <begin position="106"/>
        <end position="128"/>
    </location>
</feature>
<dbReference type="Pfam" id="PF07690">
    <property type="entry name" value="MFS_1"/>
    <property type="match status" value="1"/>
</dbReference>
<feature type="transmembrane region" description="Helical" evidence="9">
    <location>
        <begin position="314"/>
        <end position="333"/>
    </location>
</feature>
<keyword evidence="5" id="KW-0762">Sugar transport</keyword>
<organism evidence="11 12">
    <name type="scientific">Catenuloplanes nepalensis</name>
    <dbReference type="NCBI Taxonomy" id="587533"/>
    <lineage>
        <taxon>Bacteria</taxon>
        <taxon>Bacillati</taxon>
        <taxon>Actinomycetota</taxon>
        <taxon>Actinomycetes</taxon>
        <taxon>Micromonosporales</taxon>
        <taxon>Micromonosporaceae</taxon>
        <taxon>Catenuloplanes</taxon>
    </lineage>
</organism>
<reference evidence="11 12" key="1">
    <citation type="submission" date="2023-07" db="EMBL/GenBank/DDBJ databases">
        <title>Sequencing the genomes of 1000 actinobacteria strains.</title>
        <authorList>
            <person name="Klenk H.-P."/>
        </authorList>
    </citation>
    <scope>NUCLEOTIDE SEQUENCE [LARGE SCALE GENOMIC DNA]</scope>
    <source>
        <strain evidence="11 12">DSM 44710</strain>
    </source>
</reference>
<feature type="transmembrane region" description="Helical" evidence="9">
    <location>
        <begin position="81"/>
        <end position="100"/>
    </location>
</feature>
<feature type="transmembrane region" description="Helical" evidence="9">
    <location>
        <begin position="287"/>
        <end position="307"/>
    </location>
</feature>
<dbReference type="RefSeq" id="WP_306831066.1">
    <property type="nucleotide sequence ID" value="NZ_JAUSRA010000001.1"/>
</dbReference>
<dbReference type="SUPFAM" id="SSF103473">
    <property type="entry name" value="MFS general substrate transporter"/>
    <property type="match status" value="1"/>
</dbReference>
<feature type="transmembrane region" description="Helical" evidence="9">
    <location>
        <begin position="373"/>
        <end position="395"/>
    </location>
</feature>
<keyword evidence="12" id="KW-1185">Reference proteome</keyword>
<evidence type="ECO:0000256" key="4">
    <source>
        <dbReference type="ARBA" id="ARBA00022475"/>
    </source>
</evidence>
<comment type="caution">
    <text evidence="11">The sequence shown here is derived from an EMBL/GenBank/DDBJ whole genome shotgun (WGS) entry which is preliminary data.</text>
</comment>
<keyword evidence="6 9" id="KW-0812">Transmembrane</keyword>
<accession>A0ABT9MWF7</accession>
<evidence type="ECO:0000313" key="12">
    <source>
        <dbReference type="Proteomes" id="UP001240984"/>
    </source>
</evidence>
<evidence type="ECO:0000256" key="5">
    <source>
        <dbReference type="ARBA" id="ARBA00022597"/>
    </source>
</evidence>
<keyword evidence="3" id="KW-0813">Transport</keyword>
<evidence type="ECO:0000259" key="10">
    <source>
        <dbReference type="PROSITE" id="PS50850"/>
    </source>
</evidence>
<protein>
    <submittedName>
        <fullName evidence="11">SET family sugar efflux transporter-like MFS transporter</fullName>
    </submittedName>
</protein>
<evidence type="ECO:0000313" key="11">
    <source>
        <dbReference type="EMBL" id="MDP9795336.1"/>
    </source>
</evidence>
<comment type="similarity">
    <text evidence="2">Belongs to the major facilitator superfamily. Set transporter family.</text>
</comment>
<comment type="subcellular location">
    <subcellularLocation>
        <location evidence="1">Cell membrane</location>
        <topology evidence="1">Multi-pass membrane protein</topology>
    </subcellularLocation>
</comment>
<dbReference type="Proteomes" id="UP001240984">
    <property type="component" value="Unassembled WGS sequence"/>
</dbReference>
<feature type="transmembrane region" description="Helical" evidence="9">
    <location>
        <begin position="51"/>
        <end position="69"/>
    </location>
</feature>
<gene>
    <name evidence="11" type="ORF">J2S43_003848</name>
</gene>
<feature type="transmembrane region" description="Helical" evidence="9">
    <location>
        <begin position="174"/>
        <end position="194"/>
    </location>
</feature>
<dbReference type="PANTHER" id="PTHR23535">
    <property type="entry name" value="SUGAR EFFLUX TRANSPORTER A-RELATED"/>
    <property type="match status" value="1"/>
</dbReference>